<evidence type="ECO:0000313" key="4">
    <source>
        <dbReference type="Proteomes" id="UP000198866"/>
    </source>
</evidence>
<dbReference type="OrthoDB" id="9100410at2"/>
<dbReference type="EMBL" id="FNYE01000007">
    <property type="protein sequence ID" value="SEJ13826.1"/>
    <property type="molecule type" value="Genomic_DNA"/>
</dbReference>
<keyword evidence="4" id="KW-1185">Reference proteome</keyword>
<gene>
    <name evidence="3" type="ORF">SAMN05192539_100727</name>
</gene>
<protein>
    <submittedName>
        <fullName evidence="3">Phasin family protein</fullName>
    </submittedName>
</protein>
<evidence type="ECO:0000313" key="3">
    <source>
        <dbReference type="EMBL" id="SEJ13826.1"/>
    </source>
</evidence>
<reference evidence="4" key="1">
    <citation type="submission" date="2016-10" db="EMBL/GenBank/DDBJ databases">
        <authorList>
            <person name="Varghese N."/>
            <person name="Submissions S."/>
        </authorList>
    </citation>
    <scope>NUCLEOTIDE SEQUENCE [LARGE SCALE GENOMIC DNA]</scope>
    <source>
        <strain evidence="4">LMG 26031</strain>
    </source>
</reference>
<feature type="region of interest" description="Disordered" evidence="1">
    <location>
        <begin position="148"/>
        <end position="171"/>
    </location>
</feature>
<sequence length="171" mass="18036">MATEQLIAIPDTGFKAAAERAASARREDADAVVNVCVGTAERLFELNRKAIQTSIEEQRAVSLKAAEEVSPFGAWRLHASYVLAGTAKVVAYWRHASEIILDGYADAVSEAENRLNRGFLTITGVLDDVTAGVGSSVLTGDPALAAASMKETAEMSERGAKGKPSADLKQG</sequence>
<dbReference type="RefSeq" id="WP_090865263.1">
    <property type="nucleotide sequence ID" value="NZ_FNYE01000007.1"/>
</dbReference>
<accession>A0A1H6WDQ3</accession>
<organism evidence="3 4">
    <name type="scientific">Paraburkholderia diazotrophica</name>
    <dbReference type="NCBI Taxonomy" id="667676"/>
    <lineage>
        <taxon>Bacteria</taxon>
        <taxon>Pseudomonadati</taxon>
        <taxon>Pseudomonadota</taxon>
        <taxon>Betaproteobacteria</taxon>
        <taxon>Burkholderiales</taxon>
        <taxon>Burkholderiaceae</taxon>
        <taxon>Paraburkholderia</taxon>
    </lineage>
</organism>
<evidence type="ECO:0000256" key="1">
    <source>
        <dbReference type="SAM" id="MobiDB-lite"/>
    </source>
</evidence>
<dbReference type="NCBIfam" id="TIGR01841">
    <property type="entry name" value="phasin"/>
    <property type="match status" value="1"/>
</dbReference>
<dbReference type="STRING" id="667676.SAMN05192539_100727"/>
<dbReference type="InterPro" id="IPR010127">
    <property type="entry name" value="Phasin_subfam-1"/>
</dbReference>
<name>A0A1H6WDQ3_9BURK</name>
<evidence type="ECO:0000259" key="2">
    <source>
        <dbReference type="Pfam" id="PF09361"/>
    </source>
</evidence>
<dbReference type="Proteomes" id="UP000198866">
    <property type="component" value="Unassembled WGS sequence"/>
</dbReference>
<proteinExistence type="predicted"/>
<dbReference type="InterPro" id="IPR018968">
    <property type="entry name" value="Phasin"/>
</dbReference>
<dbReference type="Pfam" id="PF09361">
    <property type="entry name" value="Phasin_2"/>
    <property type="match status" value="1"/>
</dbReference>
<dbReference type="AlphaFoldDB" id="A0A1H6WDQ3"/>
<feature type="compositionally biased region" description="Basic and acidic residues" evidence="1">
    <location>
        <begin position="151"/>
        <end position="171"/>
    </location>
</feature>
<feature type="domain" description="Phasin" evidence="2">
    <location>
        <begin position="22"/>
        <end position="111"/>
    </location>
</feature>